<accession>A0A1U7DAU8</accession>
<dbReference type="PANTHER" id="PTHR36174">
    <property type="entry name" value="LIPID II:GLYCINE GLYCYLTRANSFERASE"/>
    <property type="match status" value="1"/>
</dbReference>
<evidence type="ECO:0000259" key="1">
    <source>
        <dbReference type="Pfam" id="PF13480"/>
    </source>
</evidence>
<evidence type="ECO:0000313" key="3">
    <source>
        <dbReference type="Proteomes" id="UP000186559"/>
    </source>
</evidence>
<dbReference type="OrthoDB" id="341858at2"/>
<dbReference type="RefSeq" id="WP_076624863.1">
    <property type="nucleotide sequence ID" value="NZ_BMEW01000006.1"/>
</dbReference>
<proteinExistence type="predicted"/>
<reference evidence="2 3" key="1">
    <citation type="submission" date="2016-03" db="EMBL/GenBank/DDBJ databases">
        <title>Deep-sea bacteria in the southern Pacific.</title>
        <authorList>
            <person name="Tang K."/>
        </authorList>
    </citation>
    <scope>NUCLEOTIDE SEQUENCE [LARGE SCALE GENOMIC DNA]</scope>
    <source>
        <strain evidence="2 3">JLT2016</strain>
    </source>
</reference>
<dbReference type="Pfam" id="PF13480">
    <property type="entry name" value="Acetyltransf_6"/>
    <property type="match status" value="1"/>
</dbReference>
<dbReference type="AlphaFoldDB" id="A0A1U7DAU8"/>
<sequence>MESLRPPLLQSPEYARTLDALGLPLRRGSLGPDSAPEASWLIQSRHMPLLGKVELLSRGPVLGTPLLPEDWWPACRSPRGTPLLLNATGDAPERLLAAGFWPLVTPATIAMLTLAPPETMRQAMHQKWRNRLNHSLDAGLGIRRMPLTPGHWLLEAEAAQARARRYRGLPPPLIAAFAQANPGRALIWEARCNDTPVAAIAILRHGPMATWQIGVTPPEGRRRNAMNALLWDAMCWLAAHGHDRLDLGMLNSDDAAGLTRFKLGTGARAERLGGTWLHHPALAPLARRLPKRLAA</sequence>
<dbReference type="InterPro" id="IPR038740">
    <property type="entry name" value="BioF2-like_GNAT_dom"/>
</dbReference>
<dbReference type="GO" id="GO:0016740">
    <property type="term" value="F:transferase activity"/>
    <property type="evidence" value="ECO:0007669"/>
    <property type="project" value="UniProtKB-KW"/>
</dbReference>
<dbReference type="STRING" id="1229727.Ga0080559_TMP4442"/>
<dbReference type="EMBL" id="CP014796">
    <property type="protein sequence ID" value="APX25238.1"/>
    <property type="molecule type" value="Genomic_DNA"/>
</dbReference>
<dbReference type="Proteomes" id="UP000186559">
    <property type="component" value="Chromosome"/>
</dbReference>
<dbReference type="Gene3D" id="3.40.630.30">
    <property type="match status" value="1"/>
</dbReference>
<keyword evidence="2" id="KW-0808">Transferase</keyword>
<evidence type="ECO:0000313" key="2">
    <source>
        <dbReference type="EMBL" id="APX25238.1"/>
    </source>
</evidence>
<dbReference type="InterPro" id="IPR050644">
    <property type="entry name" value="PG_Glycine_Bridge_Synth"/>
</dbReference>
<dbReference type="KEGG" id="tpro:Ga0080559_TMP4442"/>
<dbReference type="SUPFAM" id="SSF55729">
    <property type="entry name" value="Acyl-CoA N-acyltransferases (Nat)"/>
    <property type="match status" value="1"/>
</dbReference>
<dbReference type="InterPro" id="IPR016181">
    <property type="entry name" value="Acyl_CoA_acyltransferase"/>
</dbReference>
<organism evidence="2 3">
    <name type="scientific">Salipiger profundus</name>
    <dbReference type="NCBI Taxonomy" id="1229727"/>
    <lineage>
        <taxon>Bacteria</taxon>
        <taxon>Pseudomonadati</taxon>
        <taxon>Pseudomonadota</taxon>
        <taxon>Alphaproteobacteria</taxon>
        <taxon>Rhodobacterales</taxon>
        <taxon>Roseobacteraceae</taxon>
        <taxon>Salipiger</taxon>
    </lineage>
</organism>
<keyword evidence="3" id="KW-1185">Reference proteome</keyword>
<protein>
    <submittedName>
        <fullName evidence="2">Acetyltransferase (GNAT) domain-containing protein</fullName>
    </submittedName>
</protein>
<dbReference type="PANTHER" id="PTHR36174:SF1">
    <property type="entry name" value="LIPID II:GLYCINE GLYCYLTRANSFERASE"/>
    <property type="match status" value="1"/>
</dbReference>
<name>A0A1U7DAU8_9RHOB</name>
<gene>
    <name evidence="2" type="ORF">Ga0080559_TMP4442</name>
</gene>
<feature type="domain" description="BioF2-like acetyltransferase" evidence="1">
    <location>
        <begin position="168"/>
        <end position="250"/>
    </location>
</feature>